<dbReference type="InterPro" id="IPR036390">
    <property type="entry name" value="WH_DNA-bd_sf"/>
</dbReference>
<comment type="caution">
    <text evidence="5">The sequence shown here is derived from an EMBL/GenBank/DDBJ whole genome shotgun (WGS) entry which is preliminary data.</text>
</comment>
<evidence type="ECO:0000256" key="2">
    <source>
        <dbReference type="ARBA" id="ARBA00023125"/>
    </source>
</evidence>
<name>A0A919Q0Y3_9MICO</name>
<dbReference type="PROSITE" id="PS52050">
    <property type="entry name" value="WYL"/>
    <property type="match status" value="1"/>
</dbReference>
<dbReference type="GO" id="GO:0003677">
    <property type="term" value="F:DNA binding"/>
    <property type="evidence" value="ECO:0007669"/>
    <property type="project" value="UniProtKB-KW"/>
</dbReference>
<dbReference type="AlphaFoldDB" id="A0A919Q0Y3"/>
<sequence>MATPTTRLLRLLSLLQSRRDWPGRVLAERLDITPRTVRRDVERLREMGYTIRAVKGPDGGYRLEAGAELPPLLFDDAQAIALAVALRALAASGVDVAEASAQALTTVRQVLPARLRHRVDALGVTVAPAAATVAPDALLAVTAAVHASEVLRFRYGHDDGAPTPPRRAEPHHVALVSGRWYLVAWDLDREDWRVFRLDRLTPMMATGRRFTRRDLPGDDVEAFLAARFRGADSGTAWPCTGAATVALALREVAPFVGDGHAADAGAGLTRVTLGSWSWAGLAALLLRFDAALTDVEPAPLREAFARLGRTASAAAGAV</sequence>
<dbReference type="RefSeq" id="WP_203653322.1">
    <property type="nucleotide sequence ID" value="NZ_BONR01000001.1"/>
</dbReference>
<dbReference type="InterPro" id="IPR036388">
    <property type="entry name" value="WH-like_DNA-bd_sf"/>
</dbReference>
<dbReference type="PROSITE" id="PS00894">
    <property type="entry name" value="HTH_DEOR_1"/>
    <property type="match status" value="1"/>
</dbReference>
<keyword evidence="1" id="KW-0805">Transcription regulation</keyword>
<protein>
    <submittedName>
        <fullName evidence="5">DeoR family transcriptional regulator</fullName>
    </submittedName>
</protein>
<dbReference type="InterPro" id="IPR013196">
    <property type="entry name" value="HTH_11"/>
</dbReference>
<dbReference type="Pfam" id="PF13280">
    <property type="entry name" value="WYL"/>
    <property type="match status" value="1"/>
</dbReference>
<dbReference type="InterPro" id="IPR001034">
    <property type="entry name" value="DeoR_HTH"/>
</dbReference>
<proteinExistence type="predicted"/>
<evidence type="ECO:0000256" key="1">
    <source>
        <dbReference type="ARBA" id="ARBA00023015"/>
    </source>
</evidence>
<evidence type="ECO:0000313" key="5">
    <source>
        <dbReference type="EMBL" id="GIG53896.1"/>
    </source>
</evidence>
<accession>A0A919Q0Y3</accession>
<reference evidence="5" key="1">
    <citation type="submission" date="2021-01" db="EMBL/GenBank/DDBJ databases">
        <title>Whole genome shotgun sequence of Demequina activiva NBRC 110675.</title>
        <authorList>
            <person name="Komaki H."/>
            <person name="Tamura T."/>
        </authorList>
    </citation>
    <scope>NUCLEOTIDE SEQUENCE</scope>
    <source>
        <strain evidence="5">NBRC 110675</strain>
    </source>
</reference>
<evidence type="ECO:0000259" key="4">
    <source>
        <dbReference type="PROSITE" id="PS51000"/>
    </source>
</evidence>
<dbReference type="PANTHER" id="PTHR34580">
    <property type="match status" value="1"/>
</dbReference>
<dbReference type="Pfam" id="PF08279">
    <property type="entry name" value="HTH_11"/>
    <property type="match status" value="1"/>
</dbReference>
<dbReference type="EMBL" id="BONR01000001">
    <property type="protein sequence ID" value="GIG53896.1"/>
    <property type="molecule type" value="Genomic_DNA"/>
</dbReference>
<keyword evidence="2" id="KW-0238">DNA-binding</keyword>
<dbReference type="InterPro" id="IPR051534">
    <property type="entry name" value="CBASS_pafABC_assoc_protein"/>
</dbReference>
<dbReference type="GO" id="GO:0003700">
    <property type="term" value="F:DNA-binding transcription factor activity"/>
    <property type="evidence" value="ECO:0007669"/>
    <property type="project" value="InterPro"/>
</dbReference>
<evidence type="ECO:0000256" key="3">
    <source>
        <dbReference type="ARBA" id="ARBA00023163"/>
    </source>
</evidence>
<dbReference type="PROSITE" id="PS51000">
    <property type="entry name" value="HTH_DEOR_2"/>
    <property type="match status" value="1"/>
</dbReference>
<feature type="domain" description="HTH deoR-type" evidence="4">
    <location>
        <begin position="4"/>
        <end position="59"/>
    </location>
</feature>
<dbReference type="Gene3D" id="1.10.10.10">
    <property type="entry name" value="Winged helix-like DNA-binding domain superfamily/Winged helix DNA-binding domain"/>
    <property type="match status" value="1"/>
</dbReference>
<dbReference type="PIRSF" id="PIRSF016838">
    <property type="entry name" value="PafC"/>
    <property type="match status" value="1"/>
</dbReference>
<dbReference type="InterPro" id="IPR026881">
    <property type="entry name" value="WYL_dom"/>
</dbReference>
<organism evidence="5 6">
    <name type="scientific">Demequina activiva</name>
    <dbReference type="NCBI Taxonomy" id="1582364"/>
    <lineage>
        <taxon>Bacteria</taxon>
        <taxon>Bacillati</taxon>
        <taxon>Actinomycetota</taxon>
        <taxon>Actinomycetes</taxon>
        <taxon>Micrococcales</taxon>
        <taxon>Demequinaceae</taxon>
        <taxon>Demequina</taxon>
    </lineage>
</organism>
<dbReference type="InterPro" id="IPR018356">
    <property type="entry name" value="Tscrpt_reg_HTH_DeoR_CS"/>
</dbReference>
<dbReference type="Proteomes" id="UP000652354">
    <property type="component" value="Unassembled WGS sequence"/>
</dbReference>
<evidence type="ECO:0000313" key="6">
    <source>
        <dbReference type="Proteomes" id="UP000652354"/>
    </source>
</evidence>
<keyword evidence="6" id="KW-1185">Reference proteome</keyword>
<dbReference type="InterPro" id="IPR028349">
    <property type="entry name" value="PafC-like"/>
</dbReference>
<gene>
    <name evidence="5" type="ORF">Dac01nite_06480</name>
</gene>
<dbReference type="PANTHER" id="PTHR34580:SF3">
    <property type="entry name" value="PROTEIN PAFB"/>
    <property type="match status" value="1"/>
</dbReference>
<dbReference type="SUPFAM" id="SSF46785">
    <property type="entry name" value="Winged helix' DNA-binding domain"/>
    <property type="match status" value="1"/>
</dbReference>
<keyword evidence="3" id="KW-0804">Transcription</keyword>